<dbReference type="Gene3D" id="1.10.540.10">
    <property type="entry name" value="Acyl-CoA dehydrogenase/oxidase, N-terminal domain"/>
    <property type="match status" value="1"/>
</dbReference>
<feature type="domain" description="Acyl-CoA dehydrogenase/oxidase C-terminal" evidence="6">
    <location>
        <begin position="240"/>
        <end position="387"/>
    </location>
</feature>
<name>A0A6M1R4G6_9ACTN</name>
<evidence type="ECO:0000259" key="7">
    <source>
        <dbReference type="Pfam" id="PF02770"/>
    </source>
</evidence>
<dbReference type="GO" id="GO:0003995">
    <property type="term" value="F:acyl-CoA dehydrogenase activity"/>
    <property type="evidence" value="ECO:0007669"/>
    <property type="project" value="TreeGrafter"/>
</dbReference>
<dbReference type="EMBL" id="JAALAA010000018">
    <property type="protein sequence ID" value="NGN94940.1"/>
    <property type="molecule type" value="Genomic_DNA"/>
</dbReference>
<evidence type="ECO:0000313" key="10">
    <source>
        <dbReference type="Proteomes" id="UP000483261"/>
    </source>
</evidence>
<dbReference type="AlphaFoldDB" id="A0A6M1R4G6"/>
<keyword evidence="5" id="KW-0560">Oxidoreductase</keyword>
<dbReference type="RefSeq" id="WP_165112619.1">
    <property type="nucleotide sequence ID" value="NZ_JAALAA010000018.1"/>
</dbReference>
<proteinExistence type="inferred from homology"/>
<comment type="similarity">
    <text evidence="2 5">Belongs to the acyl-CoA dehydrogenase family.</text>
</comment>
<evidence type="ECO:0000256" key="3">
    <source>
        <dbReference type="ARBA" id="ARBA00022630"/>
    </source>
</evidence>
<dbReference type="InterPro" id="IPR037069">
    <property type="entry name" value="AcylCoA_DH/ox_N_sf"/>
</dbReference>
<accession>A0A6M1R4G6</accession>
<dbReference type="InterPro" id="IPR009100">
    <property type="entry name" value="AcylCoA_DH/oxidase_NM_dom_sf"/>
</dbReference>
<dbReference type="InterPro" id="IPR009075">
    <property type="entry name" value="AcylCo_DH/oxidase_C"/>
</dbReference>
<evidence type="ECO:0000256" key="5">
    <source>
        <dbReference type="RuleBase" id="RU362125"/>
    </source>
</evidence>
<dbReference type="InterPro" id="IPR013786">
    <property type="entry name" value="AcylCoA_DH/ox_N"/>
</dbReference>
<keyword evidence="4 5" id="KW-0274">FAD</keyword>
<dbReference type="Pfam" id="PF00441">
    <property type="entry name" value="Acyl-CoA_dh_1"/>
    <property type="match status" value="1"/>
</dbReference>
<dbReference type="SUPFAM" id="SSF47203">
    <property type="entry name" value="Acyl-CoA dehydrogenase C-terminal domain-like"/>
    <property type="match status" value="1"/>
</dbReference>
<dbReference type="PANTHER" id="PTHR43884">
    <property type="entry name" value="ACYL-COA DEHYDROGENASE"/>
    <property type="match status" value="1"/>
</dbReference>
<dbReference type="InterPro" id="IPR006091">
    <property type="entry name" value="Acyl-CoA_Oxase/DH_mid-dom"/>
</dbReference>
<dbReference type="Pfam" id="PF02771">
    <property type="entry name" value="Acyl-CoA_dh_N"/>
    <property type="match status" value="1"/>
</dbReference>
<comment type="cofactor">
    <cofactor evidence="1 5">
        <name>FAD</name>
        <dbReference type="ChEBI" id="CHEBI:57692"/>
    </cofactor>
</comment>
<comment type="caution">
    <text evidence="9">The sequence shown here is derived from an EMBL/GenBank/DDBJ whole genome shotgun (WGS) entry which is preliminary data.</text>
</comment>
<evidence type="ECO:0000256" key="4">
    <source>
        <dbReference type="ARBA" id="ARBA00022827"/>
    </source>
</evidence>
<organism evidence="9 10">
    <name type="scientific">Nocardioides turkmenicus</name>
    <dbReference type="NCBI Taxonomy" id="2711220"/>
    <lineage>
        <taxon>Bacteria</taxon>
        <taxon>Bacillati</taxon>
        <taxon>Actinomycetota</taxon>
        <taxon>Actinomycetes</taxon>
        <taxon>Propionibacteriales</taxon>
        <taxon>Nocardioidaceae</taxon>
        <taxon>Nocardioides</taxon>
    </lineage>
</organism>
<keyword evidence="3 5" id="KW-0285">Flavoprotein</keyword>
<evidence type="ECO:0000259" key="6">
    <source>
        <dbReference type="Pfam" id="PF00441"/>
    </source>
</evidence>
<dbReference type="CDD" id="cd00567">
    <property type="entry name" value="ACAD"/>
    <property type="match status" value="1"/>
</dbReference>
<dbReference type="Pfam" id="PF02770">
    <property type="entry name" value="Acyl-CoA_dh_M"/>
    <property type="match status" value="1"/>
</dbReference>
<dbReference type="Gene3D" id="1.20.140.10">
    <property type="entry name" value="Butyryl-CoA Dehydrogenase, subunit A, domain 3"/>
    <property type="match status" value="1"/>
</dbReference>
<dbReference type="GO" id="GO:0050660">
    <property type="term" value="F:flavin adenine dinucleotide binding"/>
    <property type="evidence" value="ECO:0007669"/>
    <property type="project" value="InterPro"/>
</dbReference>
<gene>
    <name evidence="9" type="ORF">G5C66_19650</name>
</gene>
<dbReference type="InterPro" id="IPR046373">
    <property type="entry name" value="Acyl-CoA_Oxase/DH_mid-dom_sf"/>
</dbReference>
<sequence length="394" mass="43156">MTFSLTPCYPENPRLDELVTRLRDYLDGELADYERGLGLAPETPLDRSMLEPVWQRSRELGFYGIHLPTSLGGQGLSYTELAALKEEIGASGRQLATSVLGDMGGPLRVGAIFEHATEHQIEKYLMPVVRGERACCFSMTEDDAGSDVRRMRTTATPTPGGFLVSGHKVFSTGGTFADFAILVARMSGEEESYAAFFVDLDSPGCRVLPGDLPLSGQNIESDIVLEDCFVPQENLLGEIGQGLRIALGRVTANRLLHCPTALGAARRALALALDHAANRTVFDGLLLEKQAIQHRLADMATDYYAARSMTYDALADLDAGRRPRIESFMCKLFVAERSFEIADAALQLHGKAGMVRGAEIEVIWRRLRMFRVLTGSSEIQRNGVIRDLVKSLGA</sequence>
<evidence type="ECO:0000256" key="1">
    <source>
        <dbReference type="ARBA" id="ARBA00001974"/>
    </source>
</evidence>
<reference evidence="9 10" key="1">
    <citation type="submission" date="2020-02" db="EMBL/GenBank/DDBJ databases">
        <title>Whole-genome analyses of novel actinobacteria.</title>
        <authorList>
            <person name="Sahin N."/>
        </authorList>
    </citation>
    <scope>NUCLEOTIDE SEQUENCE [LARGE SCALE GENOMIC DNA]</scope>
    <source>
        <strain evidence="9 10">KC13</strain>
    </source>
</reference>
<dbReference type="SUPFAM" id="SSF56645">
    <property type="entry name" value="Acyl-CoA dehydrogenase NM domain-like"/>
    <property type="match status" value="1"/>
</dbReference>
<evidence type="ECO:0000313" key="9">
    <source>
        <dbReference type="EMBL" id="NGN94940.1"/>
    </source>
</evidence>
<dbReference type="InterPro" id="IPR036250">
    <property type="entry name" value="AcylCo_DH-like_C"/>
</dbReference>
<keyword evidence="10" id="KW-1185">Reference proteome</keyword>
<evidence type="ECO:0000256" key="2">
    <source>
        <dbReference type="ARBA" id="ARBA00009347"/>
    </source>
</evidence>
<evidence type="ECO:0000259" key="8">
    <source>
        <dbReference type="Pfam" id="PF02771"/>
    </source>
</evidence>
<dbReference type="PANTHER" id="PTHR43884:SF40">
    <property type="entry name" value="ACYL-COA DEHYDROGENASE"/>
    <property type="match status" value="1"/>
</dbReference>
<feature type="domain" description="Acyl-CoA oxidase/dehydrogenase middle" evidence="7">
    <location>
        <begin position="136"/>
        <end position="227"/>
    </location>
</feature>
<dbReference type="Gene3D" id="2.40.110.10">
    <property type="entry name" value="Butyryl-CoA Dehydrogenase, subunit A, domain 2"/>
    <property type="match status" value="1"/>
</dbReference>
<dbReference type="Proteomes" id="UP000483261">
    <property type="component" value="Unassembled WGS sequence"/>
</dbReference>
<feature type="domain" description="Acyl-CoA dehydrogenase/oxidase N-terminal" evidence="8">
    <location>
        <begin position="17"/>
        <end position="132"/>
    </location>
</feature>
<protein>
    <submittedName>
        <fullName evidence="9">Acyl-CoA dehydrogenase family protein</fullName>
    </submittedName>
</protein>